<protein>
    <submittedName>
        <fullName evidence="2">Uncharacterized protein</fullName>
    </submittedName>
</protein>
<accession>A0ABN8IX86</accession>
<feature type="compositionally biased region" description="Pro residues" evidence="1">
    <location>
        <begin position="45"/>
        <end position="57"/>
    </location>
</feature>
<dbReference type="Proteomes" id="UP000837857">
    <property type="component" value="Chromosome 4"/>
</dbReference>
<evidence type="ECO:0000313" key="2">
    <source>
        <dbReference type="EMBL" id="CAH2066877.1"/>
    </source>
</evidence>
<evidence type="ECO:0000256" key="1">
    <source>
        <dbReference type="SAM" id="MobiDB-lite"/>
    </source>
</evidence>
<gene>
    <name evidence="2" type="ORF">IPOD504_LOCUS13622</name>
</gene>
<proteinExistence type="predicted"/>
<feature type="non-terminal residue" evidence="2">
    <location>
        <position position="106"/>
    </location>
</feature>
<organism evidence="2 3">
    <name type="scientific">Iphiclides podalirius</name>
    <name type="common">scarce swallowtail</name>
    <dbReference type="NCBI Taxonomy" id="110791"/>
    <lineage>
        <taxon>Eukaryota</taxon>
        <taxon>Metazoa</taxon>
        <taxon>Ecdysozoa</taxon>
        <taxon>Arthropoda</taxon>
        <taxon>Hexapoda</taxon>
        <taxon>Insecta</taxon>
        <taxon>Pterygota</taxon>
        <taxon>Neoptera</taxon>
        <taxon>Endopterygota</taxon>
        <taxon>Lepidoptera</taxon>
        <taxon>Glossata</taxon>
        <taxon>Ditrysia</taxon>
        <taxon>Papilionoidea</taxon>
        <taxon>Papilionidae</taxon>
        <taxon>Papilioninae</taxon>
        <taxon>Iphiclides</taxon>
    </lineage>
</organism>
<name>A0ABN8IX86_9NEOP</name>
<dbReference type="EMBL" id="OW152816">
    <property type="protein sequence ID" value="CAH2066877.1"/>
    <property type="molecule type" value="Genomic_DNA"/>
</dbReference>
<feature type="region of interest" description="Disordered" evidence="1">
    <location>
        <begin position="1"/>
        <end position="106"/>
    </location>
</feature>
<evidence type="ECO:0000313" key="3">
    <source>
        <dbReference type="Proteomes" id="UP000837857"/>
    </source>
</evidence>
<sequence>MLAHNGTPRANLSREVGRARGSWRRHVGGGGEMYGGRRRARCPAQPFPGRPAPPHPSYPSATTIHTEDLRNPPLFPTQIRPKQSARPATESLAKSVLKPFNPHAIN</sequence>
<reference evidence="2" key="1">
    <citation type="submission" date="2022-03" db="EMBL/GenBank/DDBJ databases">
        <authorList>
            <person name="Martin H S."/>
        </authorList>
    </citation>
    <scope>NUCLEOTIDE SEQUENCE</scope>
</reference>
<keyword evidence="3" id="KW-1185">Reference proteome</keyword>